<dbReference type="InterPro" id="IPR009305">
    <property type="entry name" value="Mpo1-like"/>
</dbReference>
<proteinExistence type="predicted"/>
<keyword evidence="3" id="KW-1185">Reference proteome</keyword>
<dbReference type="Proteomes" id="UP001410394">
    <property type="component" value="Unassembled WGS sequence"/>
</dbReference>
<name>A0ABU9YTM6_9RHOO</name>
<keyword evidence="1" id="KW-0472">Membrane</keyword>
<evidence type="ECO:0000313" key="2">
    <source>
        <dbReference type="EMBL" id="MEN3067059.1"/>
    </source>
</evidence>
<dbReference type="EMBL" id="JBDIVE010000001">
    <property type="protein sequence ID" value="MEN3067059.1"/>
    <property type="molecule type" value="Genomic_DNA"/>
</dbReference>
<feature type="transmembrane region" description="Helical" evidence="1">
    <location>
        <begin position="25"/>
        <end position="46"/>
    </location>
</feature>
<comment type="caution">
    <text evidence="2">The sequence shown here is derived from an EMBL/GenBank/DDBJ whole genome shotgun (WGS) entry which is preliminary data.</text>
</comment>
<protein>
    <submittedName>
        <fullName evidence="2">Mpo1-like protein</fullName>
    </submittedName>
</protein>
<reference evidence="2 3" key="1">
    <citation type="journal article" date="2018" name="Int. J. Syst. Evol. Microbiol.">
        <title>Uliginosibacterium sediminicola sp. nov., isolated from freshwater sediment.</title>
        <authorList>
            <person name="Hwang W.M."/>
            <person name="Kim S.M."/>
            <person name="Kang K."/>
            <person name="Ahn T.Y."/>
        </authorList>
    </citation>
    <scope>NUCLEOTIDE SEQUENCE [LARGE SCALE GENOMIC DNA]</scope>
    <source>
        <strain evidence="2 3">M1-21</strain>
    </source>
</reference>
<accession>A0ABU9YTM6</accession>
<evidence type="ECO:0000313" key="3">
    <source>
        <dbReference type="Proteomes" id="UP001410394"/>
    </source>
</evidence>
<organism evidence="2 3">
    <name type="scientific">Uliginosibacterium sediminicola</name>
    <dbReference type="NCBI Taxonomy" id="2024550"/>
    <lineage>
        <taxon>Bacteria</taxon>
        <taxon>Pseudomonadati</taxon>
        <taxon>Pseudomonadota</taxon>
        <taxon>Betaproteobacteria</taxon>
        <taxon>Rhodocyclales</taxon>
        <taxon>Zoogloeaceae</taxon>
        <taxon>Uliginosibacterium</taxon>
    </lineage>
</organism>
<dbReference type="RefSeq" id="WP_345917827.1">
    <property type="nucleotide sequence ID" value="NZ_JBDIVE010000001.1"/>
</dbReference>
<sequence>MPIRRNLLSWQYAGYAANHRDRVNIVIHLLTVPLFWLGALSGLLSLLVLQPWGIAGGLGLMLLAFLAQGIGHRREHNAPVPFDGAGDFFSRIFAEQFISFPRYALRLLRGGR</sequence>
<dbReference type="Pfam" id="PF06127">
    <property type="entry name" value="Mpo1-like"/>
    <property type="match status" value="1"/>
</dbReference>
<evidence type="ECO:0000256" key="1">
    <source>
        <dbReference type="SAM" id="Phobius"/>
    </source>
</evidence>
<keyword evidence="1" id="KW-1133">Transmembrane helix</keyword>
<keyword evidence="1" id="KW-0812">Transmembrane</keyword>
<feature type="transmembrane region" description="Helical" evidence="1">
    <location>
        <begin position="52"/>
        <end position="71"/>
    </location>
</feature>
<gene>
    <name evidence="2" type="ORF">ABDB84_01140</name>
</gene>